<proteinExistence type="predicted"/>
<dbReference type="PANTHER" id="PTHR44858">
    <property type="entry name" value="TETRATRICOPEPTIDE REPEAT PROTEIN 6"/>
    <property type="match status" value="1"/>
</dbReference>
<sequence length="517" mass="59489">MGLDLRHFDDDLQQLLLELKENPENVELLSQVCYAFNIRSYHQLCITYARRGLAKDPNHANLYYELIIASSLDTAHILEEILKELERILTERPGDYGAQRNLALVHYFLEHDEDGEKILLNLVQHNEEEQIDRQTYEVLAQIEHAQGNFPACLEYCDKAIAKPGQTGRAIRLKGMCHQEVGELDEAMNSYNQALELEPYFVWACHSYASLHFERGDFKQALRYFGKATFVNPNDPGNLFLMAEAYMDMEAYDLAMAELTKLLMCKPIKRIQAEVYNALGYLWIKKGDHDQARQNLTTAIELEPELAVAYFNMGLLAQKEHNFPLADRHFKNAIAIDDHNLDAWIELGFLNIQQKKLEQAEECFNTALELDDEEAQAHLGLSKLAQREKDVDEQLNHAQKAFELDSEHPEICNNLGIAYECNMDFELAEDAYQRALELDPFHSPAANNLGYLYEKKMKLLPSEEDNYRNKAIRAWTKRLQICVLKKKSIKGATTHLLKLGLTQQEIENIAEAPYHPEA</sequence>
<feature type="repeat" description="TPR" evidence="3">
    <location>
        <begin position="272"/>
        <end position="305"/>
    </location>
</feature>
<comment type="caution">
    <text evidence="4">The sequence shown here is derived from an EMBL/GenBank/DDBJ whole genome shotgun (WGS) entry which is preliminary data.</text>
</comment>
<dbReference type="GO" id="GO:0009279">
    <property type="term" value="C:cell outer membrane"/>
    <property type="evidence" value="ECO:0007669"/>
    <property type="project" value="TreeGrafter"/>
</dbReference>
<evidence type="ECO:0000313" key="4">
    <source>
        <dbReference type="EMBL" id="MBO1318852.1"/>
    </source>
</evidence>
<evidence type="ECO:0000313" key="5">
    <source>
        <dbReference type="Proteomes" id="UP000664417"/>
    </source>
</evidence>
<feature type="repeat" description="TPR" evidence="3">
    <location>
        <begin position="167"/>
        <end position="200"/>
    </location>
</feature>
<dbReference type="InterPro" id="IPR019734">
    <property type="entry name" value="TPR_rpt"/>
</dbReference>
<gene>
    <name evidence="4" type="ORF">J3U88_10310</name>
</gene>
<keyword evidence="2 3" id="KW-0802">TPR repeat</keyword>
<feature type="repeat" description="TPR" evidence="3">
    <location>
        <begin position="306"/>
        <end position="339"/>
    </location>
</feature>
<dbReference type="AlphaFoldDB" id="A0A8J7Q647"/>
<protein>
    <submittedName>
        <fullName evidence="4">Tetratricopeptide repeat protein</fullName>
    </submittedName>
</protein>
<dbReference type="Gene3D" id="1.25.40.10">
    <property type="entry name" value="Tetratricopeptide repeat domain"/>
    <property type="match status" value="2"/>
</dbReference>
<feature type="repeat" description="TPR" evidence="3">
    <location>
        <begin position="408"/>
        <end position="441"/>
    </location>
</feature>
<accession>A0A8J7Q647</accession>
<dbReference type="Pfam" id="PF14559">
    <property type="entry name" value="TPR_19"/>
    <property type="match status" value="2"/>
</dbReference>
<dbReference type="InterPro" id="IPR011990">
    <property type="entry name" value="TPR-like_helical_dom_sf"/>
</dbReference>
<dbReference type="PROSITE" id="PS50293">
    <property type="entry name" value="TPR_REGION"/>
    <property type="match status" value="1"/>
</dbReference>
<dbReference type="SMART" id="SM00028">
    <property type="entry name" value="TPR"/>
    <property type="match status" value="8"/>
</dbReference>
<dbReference type="InterPro" id="IPR050498">
    <property type="entry name" value="Ycf3"/>
</dbReference>
<dbReference type="EMBL" id="JAFREP010000007">
    <property type="protein sequence ID" value="MBO1318852.1"/>
    <property type="molecule type" value="Genomic_DNA"/>
</dbReference>
<reference evidence="4" key="1">
    <citation type="submission" date="2021-03" db="EMBL/GenBank/DDBJ databases">
        <authorList>
            <person name="Wang G."/>
        </authorList>
    </citation>
    <scope>NUCLEOTIDE SEQUENCE</scope>
    <source>
        <strain evidence="4">KCTC 12899</strain>
    </source>
</reference>
<keyword evidence="5" id="KW-1185">Reference proteome</keyword>
<dbReference type="Pfam" id="PF07719">
    <property type="entry name" value="TPR_2"/>
    <property type="match status" value="1"/>
</dbReference>
<keyword evidence="1" id="KW-0677">Repeat</keyword>
<feature type="repeat" description="TPR" evidence="3">
    <location>
        <begin position="201"/>
        <end position="234"/>
    </location>
</feature>
<dbReference type="PANTHER" id="PTHR44858:SF1">
    <property type="entry name" value="UDP-N-ACETYLGLUCOSAMINE--PEPTIDE N-ACETYLGLUCOSAMINYLTRANSFERASE SPINDLY-RELATED"/>
    <property type="match status" value="1"/>
</dbReference>
<dbReference type="Pfam" id="PF13181">
    <property type="entry name" value="TPR_8"/>
    <property type="match status" value="1"/>
</dbReference>
<name>A0A8J7Q647_9BACT</name>
<dbReference type="SUPFAM" id="SSF48452">
    <property type="entry name" value="TPR-like"/>
    <property type="match status" value="3"/>
</dbReference>
<organism evidence="4 5">
    <name type="scientific">Acanthopleuribacter pedis</name>
    <dbReference type="NCBI Taxonomy" id="442870"/>
    <lineage>
        <taxon>Bacteria</taxon>
        <taxon>Pseudomonadati</taxon>
        <taxon>Acidobacteriota</taxon>
        <taxon>Holophagae</taxon>
        <taxon>Acanthopleuribacterales</taxon>
        <taxon>Acanthopleuribacteraceae</taxon>
        <taxon>Acanthopleuribacter</taxon>
    </lineage>
</organism>
<evidence type="ECO:0000256" key="1">
    <source>
        <dbReference type="ARBA" id="ARBA00022737"/>
    </source>
</evidence>
<dbReference type="Proteomes" id="UP000664417">
    <property type="component" value="Unassembled WGS sequence"/>
</dbReference>
<evidence type="ECO:0000256" key="2">
    <source>
        <dbReference type="ARBA" id="ARBA00022803"/>
    </source>
</evidence>
<evidence type="ECO:0000256" key="3">
    <source>
        <dbReference type="PROSITE-ProRule" id="PRU00339"/>
    </source>
</evidence>
<dbReference type="RefSeq" id="WP_207858670.1">
    <property type="nucleotide sequence ID" value="NZ_JAFREP010000007.1"/>
</dbReference>
<feature type="repeat" description="TPR" evidence="3">
    <location>
        <begin position="340"/>
        <end position="373"/>
    </location>
</feature>
<dbReference type="Pfam" id="PF00515">
    <property type="entry name" value="TPR_1"/>
    <property type="match status" value="1"/>
</dbReference>
<dbReference type="GO" id="GO:0046813">
    <property type="term" value="P:receptor-mediated virion attachment to host cell"/>
    <property type="evidence" value="ECO:0007669"/>
    <property type="project" value="TreeGrafter"/>
</dbReference>
<dbReference type="InterPro" id="IPR013105">
    <property type="entry name" value="TPR_2"/>
</dbReference>
<dbReference type="PROSITE" id="PS50005">
    <property type="entry name" value="TPR"/>
    <property type="match status" value="6"/>
</dbReference>